<dbReference type="PROSITE" id="PS51007">
    <property type="entry name" value="CYTC"/>
    <property type="match status" value="1"/>
</dbReference>
<evidence type="ECO:0000313" key="8">
    <source>
        <dbReference type="Proteomes" id="UP000254968"/>
    </source>
</evidence>
<dbReference type="RefSeq" id="WP_115301759.1">
    <property type="nucleotide sequence ID" value="NZ_CAAAHO010000006.1"/>
</dbReference>
<evidence type="ECO:0000256" key="1">
    <source>
        <dbReference type="ARBA" id="ARBA00022617"/>
    </source>
</evidence>
<evidence type="ECO:0000256" key="5">
    <source>
        <dbReference type="SAM" id="SignalP"/>
    </source>
</evidence>
<accession>A0A378HYJ8</accession>
<dbReference type="GO" id="GO:0009055">
    <property type="term" value="F:electron transfer activity"/>
    <property type="evidence" value="ECO:0007669"/>
    <property type="project" value="InterPro"/>
</dbReference>
<name>A0A378HYJ8_9GAMM</name>
<evidence type="ECO:0000259" key="6">
    <source>
        <dbReference type="PROSITE" id="PS51007"/>
    </source>
</evidence>
<dbReference type="EMBL" id="UGNV01000001">
    <property type="protein sequence ID" value="STX27977.1"/>
    <property type="molecule type" value="Genomic_DNA"/>
</dbReference>
<dbReference type="InterPro" id="IPR051459">
    <property type="entry name" value="Cytochrome_c-type_DH"/>
</dbReference>
<proteinExistence type="predicted"/>
<keyword evidence="2 4" id="KW-0479">Metal-binding</keyword>
<feature type="chain" id="PRO_5016754914" evidence="5">
    <location>
        <begin position="28"/>
        <end position="146"/>
    </location>
</feature>
<dbReference type="GO" id="GO:0016491">
    <property type="term" value="F:oxidoreductase activity"/>
    <property type="evidence" value="ECO:0007669"/>
    <property type="project" value="UniProtKB-KW"/>
</dbReference>
<dbReference type="Gene3D" id="1.10.760.10">
    <property type="entry name" value="Cytochrome c-like domain"/>
    <property type="match status" value="1"/>
</dbReference>
<keyword evidence="8" id="KW-1185">Reference proteome</keyword>
<feature type="domain" description="Cytochrome c" evidence="6">
    <location>
        <begin position="48"/>
        <end position="128"/>
    </location>
</feature>
<evidence type="ECO:0000256" key="3">
    <source>
        <dbReference type="ARBA" id="ARBA00023004"/>
    </source>
</evidence>
<dbReference type="Pfam" id="PF13442">
    <property type="entry name" value="Cytochrome_CBB3"/>
    <property type="match status" value="1"/>
</dbReference>
<dbReference type="GO" id="GO:0046872">
    <property type="term" value="F:metal ion binding"/>
    <property type="evidence" value="ECO:0007669"/>
    <property type="project" value="UniProtKB-KW"/>
</dbReference>
<dbReference type="InterPro" id="IPR009056">
    <property type="entry name" value="Cyt_c-like_dom"/>
</dbReference>
<dbReference type="Proteomes" id="UP000254968">
    <property type="component" value="Unassembled WGS sequence"/>
</dbReference>
<gene>
    <name evidence="7" type="primary">cyoA_2</name>
    <name evidence="7" type="ORF">NCTC13315_00499</name>
</gene>
<protein>
    <submittedName>
        <fullName evidence="7">Cytochrome c oxidase subunit II</fullName>
        <ecNumber evidence="7">1.9.3.1</ecNumber>
    </submittedName>
</protein>
<dbReference type="InterPro" id="IPR036909">
    <property type="entry name" value="Cyt_c-like_dom_sf"/>
</dbReference>
<dbReference type="SUPFAM" id="SSF46626">
    <property type="entry name" value="Cytochrome c"/>
    <property type="match status" value="1"/>
</dbReference>
<dbReference type="PANTHER" id="PTHR35008:SF8">
    <property type="entry name" value="ALCOHOL DEHYDROGENASE CYTOCHROME C SUBUNIT"/>
    <property type="match status" value="1"/>
</dbReference>
<sequence>MDLYFRYLKWILTSLLLSLMSMTGLWAEEAAINATTASSGWQNNELKAASKRGEKIYQAKCIACHKSDGAGMPPIFPPLKGNKFGTNVVSDHIHIVLNGRPGTAMRDFKDDCSDEDIADVITYELNAWGNNTGTLVIASEVQAARK</sequence>
<dbReference type="EC" id="1.9.3.1" evidence="7"/>
<feature type="signal peptide" evidence="5">
    <location>
        <begin position="1"/>
        <end position="27"/>
    </location>
</feature>
<keyword evidence="7" id="KW-0560">Oxidoreductase</keyword>
<evidence type="ECO:0000313" key="7">
    <source>
        <dbReference type="EMBL" id="STX27977.1"/>
    </source>
</evidence>
<dbReference type="OrthoDB" id="9781261at2"/>
<keyword evidence="3 4" id="KW-0408">Iron</keyword>
<dbReference type="PANTHER" id="PTHR35008">
    <property type="entry name" value="BLL4482 PROTEIN-RELATED"/>
    <property type="match status" value="1"/>
</dbReference>
<evidence type="ECO:0000256" key="2">
    <source>
        <dbReference type="ARBA" id="ARBA00022723"/>
    </source>
</evidence>
<keyword evidence="1 4" id="KW-0349">Heme</keyword>
<reference evidence="7 8" key="1">
    <citation type="submission" date="2018-06" db="EMBL/GenBank/DDBJ databases">
        <authorList>
            <consortium name="Pathogen Informatics"/>
            <person name="Doyle S."/>
        </authorList>
    </citation>
    <scope>NUCLEOTIDE SEQUENCE [LARGE SCALE GENOMIC DNA]</scope>
    <source>
        <strain evidence="7 8">NCTC13315</strain>
    </source>
</reference>
<dbReference type="GO" id="GO:0020037">
    <property type="term" value="F:heme binding"/>
    <property type="evidence" value="ECO:0007669"/>
    <property type="project" value="InterPro"/>
</dbReference>
<keyword evidence="5" id="KW-0732">Signal</keyword>
<organism evidence="7 8">
    <name type="scientific">Legionella beliardensis</name>
    <dbReference type="NCBI Taxonomy" id="91822"/>
    <lineage>
        <taxon>Bacteria</taxon>
        <taxon>Pseudomonadati</taxon>
        <taxon>Pseudomonadota</taxon>
        <taxon>Gammaproteobacteria</taxon>
        <taxon>Legionellales</taxon>
        <taxon>Legionellaceae</taxon>
        <taxon>Legionella</taxon>
    </lineage>
</organism>
<evidence type="ECO:0000256" key="4">
    <source>
        <dbReference type="PROSITE-ProRule" id="PRU00433"/>
    </source>
</evidence>
<dbReference type="AlphaFoldDB" id="A0A378HYJ8"/>